<organism evidence="1 2">
    <name type="scientific">Portunus trituberculatus</name>
    <name type="common">Swimming crab</name>
    <name type="synonym">Neptunus trituberculatus</name>
    <dbReference type="NCBI Taxonomy" id="210409"/>
    <lineage>
        <taxon>Eukaryota</taxon>
        <taxon>Metazoa</taxon>
        <taxon>Ecdysozoa</taxon>
        <taxon>Arthropoda</taxon>
        <taxon>Crustacea</taxon>
        <taxon>Multicrustacea</taxon>
        <taxon>Malacostraca</taxon>
        <taxon>Eumalacostraca</taxon>
        <taxon>Eucarida</taxon>
        <taxon>Decapoda</taxon>
        <taxon>Pleocyemata</taxon>
        <taxon>Brachyura</taxon>
        <taxon>Eubrachyura</taxon>
        <taxon>Portunoidea</taxon>
        <taxon>Portunidae</taxon>
        <taxon>Portuninae</taxon>
        <taxon>Portunus</taxon>
    </lineage>
</organism>
<comment type="caution">
    <text evidence="1">The sequence shown here is derived from an EMBL/GenBank/DDBJ whole genome shotgun (WGS) entry which is preliminary data.</text>
</comment>
<name>A0A5B7FLZ0_PORTR</name>
<proteinExistence type="predicted"/>
<dbReference type="AlphaFoldDB" id="A0A5B7FLZ0"/>
<sequence>MQLVTHAGTGGIGHTGPSCMESNKQFVIACPTQMPLPFIVPCLKQRCLFHPGTGVSVSRTPPRHAGTSK</sequence>
<dbReference type="Proteomes" id="UP000324222">
    <property type="component" value="Unassembled WGS sequence"/>
</dbReference>
<evidence type="ECO:0000313" key="1">
    <source>
        <dbReference type="EMBL" id="MPC46475.1"/>
    </source>
</evidence>
<accession>A0A5B7FLZ0</accession>
<reference evidence="1 2" key="1">
    <citation type="submission" date="2019-05" db="EMBL/GenBank/DDBJ databases">
        <title>Another draft genome of Portunus trituberculatus and its Hox gene families provides insights of decapod evolution.</title>
        <authorList>
            <person name="Jeong J.-H."/>
            <person name="Song I."/>
            <person name="Kim S."/>
            <person name="Choi T."/>
            <person name="Kim D."/>
            <person name="Ryu S."/>
            <person name="Kim W."/>
        </authorList>
    </citation>
    <scope>NUCLEOTIDE SEQUENCE [LARGE SCALE GENOMIC DNA]</scope>
    <source>
        <tissue evidence="1">Muscle</tissue>
    </source>
</reference>
<protein>
    <submittedName>
        <fullName evidence="1">Uncharacterized protein</fullName>
    </submittedName>
</protein>
<keyword evidence="2" id="KW-1185">Reference proteome</keyword>
<gene>
    <name evidence="1" type="ORF">E2C01_040195</name>
</gene>
<evidence type="ECO:0000313" key="2">
    <source>
        <dbReference type="Proteomes" id="UP000324222"/>
    </source>
</evidence>
<dbReference type="EMBL" id="VSRR010007223">
    <property type="protein sequence ID" value="MPC46475.1"/>
    <property type="molecule type" value="Genomic_DNA"/>
</dbReference>